<gene>
    <name evidence="1" type="ORF">HMPREF1051_1101</name>
</gene>
<comment type="caution">
    <text evidence="1">The sequence shown here is derived from an EMBL/GenBank/DDBJ whole genome shotgun (WGS) entry which is preliminary data.</text>
</comment>
<reference evidence="1 2" key="1">
    <citation type="submission" date="2012-04" db="EMBL/GenBank/DDBJ databases">
        <authorList>
            <person name="Harkins D.M."/>
            <person name="Madupu R."/>
            <person name="Durkin A.S."/>
            <person name="Torralba M."/>
            <person name="Methe B."/>
            <person name="Sutton G.G."/>
            <person name="Nelson K.E."/>
        </authorList>
    </citation>
    <scope>NUCLEOTIDE SEQUENCE [LARGE SCALE GENOMIC DNA]</scope>
    <source>
        <strain evidence="1 2">VK64</strain>
    </source>
</reference>
<organism evidence="1 2">
    <name type="scientific">Neisseria sicca VK64</name>
    <dbReference type="NCBI Taxonomy" id="1095748"/>
    <lineage>
        <taxon>Bacteria</taxon>
        <taxon>Pseudomonadati</taxon>
        <taxon>Pseudomonadota</taxon>
        <taxon>Betaproteobacteria</taxon>
        <taxon>Neisseriales</taxon>
        <taxon>Neisseriaceae</taxon>
        <taxon>Neisseria</taxon>
    </lineage>
</organism>
<dbReference type="EMBL" id="AJMT01000025">
    <property type="protein sequence ID" value="EIG30068.1"/>
    <property type="molecule type" value="Genomic_DNA"/>
</dbReference>
<proteinExistence type="predicted"/>
<name>I2NW57_NEISI</name>
<dbReference type="AlphaFoldDB" id="I2NW57"/>
<dbReference type="Proteomes" id="UP000004473">
    <property type="component" value="Unassembled WGS sequence"/>
</dbReference>
<dbReference type="PATRIC" id="fig|1095748.3.peg.410"/>
<accession>I2NW57</accession>
<evidence type="ECO:0000313" key="1">
    <source>
        <dbReference type="EMBL" id="EIG30068.1"/>
    </source>
</evidence>
<evidence type="ECO:0000313" key="2">
    <source>
        <dbReference type="Proteomes" id="UP000004473"/>
    </source>
</evidence>
<sequence>MDNRQGKETGRLKMCLKQKTVSDFQTTCRRGGSGVFRVTFRVRKLTGFLRAPS</sequence>
<protein>
    <submittedName>
        <fullName evidence="1">Uncharacterized protein</fullName>
    </submittedName>
</protein>